<protein>
    <recommendedName>
        <fullName evidence="3">Lipocalin-like domain-containing protein</fullName>
    </recommendedName>
</protein>
<sequence>MGLVALWSACTQQGVPQLQGTWRGSKAEGVRPEAQGVANQWVAQLELSFKKDTLSISLGTDKKTGHYTLIQAQENTFVILADKDKPNETQIFTLITPNTLKWSVGEGQNIVLTRR</sequence>
<dbReference type="STRING" id="1882918.BCY86_07735"/>
<evidence type="ECO:0000313" key="2">
    <source>
        <dbReference type="Proteomes" id="UP000185544"/>
    </source>
</evidence>
<proteinExistence type="predicted"/>
<accession>A0A1L6MYK4</accession>
<gene>
    <name evidence="1" type="ORF">BCY86_07735</name>
</gene>
<evidence type="ECO:0000313" key="1">
    <source>
        <dbReference type="EMBL" id="APS00576.1"/>
    </source>
</evidence>
<dbReference type="Proteomes" id="UP000185544">
    <property type="component" value="Chromosome"/>
</dbReference>
<keyword evidence="2" id="KW-1185">Reference proteome</keyword>
<reference evidence="1 2" key="1">
    <citation type="submission" date="2016-08" db="EMBL/GenBank/DDBJ databases">
        <title>Identification and validation of antigenic proteins from Pajaroellobacter abortibovis using de-novo genome sequence assembly and reverse vaccinology.</title>
        <authorList>
            <person name="Welly B.T."/>
            <person name="Miller M.R."/>
            <person name="Stott J.L."/>
            <person name="Blanchard M.T."/>
            <person name="Islas-Trejo A.D."/>
            <person name="O'Rourke S.M."/>
            <person name="Young A.E."/>
            <person name="Medrano J.F."/>
            <person name="Van Eenennaam A.L."/>
        </authorList>
    </citation>
    <scope>NUCLEOTIDE SEQUENCE [LARGE SCALE GENOMIC DNA]</scope>
    <source>
        <strain evidence="1 2">BTF92-0548A/99-0131</strain>
    </source>
</reference>
<dbReference type="EMBL" id="CP016908">
    <property type="protein sequence ID" value="APS00576.1"/>
    <property type="molecule type" value="Genomic_DNA"/>
</dbReference>
<evidence type="ECO:0008006" key="3">
    <source>
        <dbReference type="Google" id="ProtNLM"/>
    </source>
</evidence>
<organism evidence="1 2">
    <name type="scientific">Pajaroellobacter abortibovis</name>
    <dbReference type="NCBI Taxonomy" id="1882918"/>
    <lineage>
        <taxon>Bacteria</taxon>
        <taxon>Pseudomonadati</taxon>
        <taxon>Myxococcota</taxon>
        <taxon>Polyangia</taxon>
        <taxon>Polyangiales</taxon>
        <taxon>Polyangiaceae</taxon>
    </lineage>
</organism>
<dbReference type="AlphaFoldDB" id="A0A1L6MYK4"/>
<name>A0A1L6MYK4_9BACT</name>
<dbReference type="KEGG" id="pabo:BCY86_07735"/>